<dbReference type="Gene3D" id="3.90.226.10">
    <property type="entry name" value="2-enoyl-CoA Hydratase, Chain A, domain 1"/>
    <property type="match status" value="1"/>
</dbReference>
<keyword evidence="1" id="KW-0732">Signal</keyword>
<dbReference type="GO" id="GO:0006508">
    <property type="term" value="P:proteolysis"/>
    <property type="evidence" value="ECO:0007669"/>
    <property type="project" value="InterPro"/>
</dbReference>
<evidence type="ECO:0000313" key="4">
    <source>
        <dbReference type="EMBL" id="KAJ5342185.1"/>
    </source>
</evidence>
<dbReference type="InterPro" id="IPR029045">
    <property type="entry name" value="ClpP/crotonase-like_dom_sf"/>
</dbReference>
<feature type="chain" id="PRO_5040853856" evidence="1">
    <location>
        <begin position="20"/>
        <end position="684"/>
    </location>
</feature>
<dbReference type="GO" id="GO:0008236">
    <property type="term" value="F:serine-type peptidase activity"/>
    <property type="evidence" value="ECO:0007669"/>
    <property type="project" value="InterPro"/>
</dbReference>
<dbReference type="PANTHER" id="PTHR37049:SF4">
    <property type="entry name" value="RHODANESE DOMAIN-CONTAINING PROTEIN"/>
    <property type="match status" value="1"/>
</dbReference>
<organism evidence="4 5">
    <name type="scientific">Penicillium brevicompactum</name>
    <dbReference type="NCBI Taxonomy" id="5074"/>
    <lineage>
        <taxon>Eukaryota</taxon>
        <taxon>Fungi</taxon>
        <taxon>Dikarya</taxon>
        <taxon>Ascomycota</taxon>
        <taxon>Pezizomycotina</taxon>
        <taxon>Eurotiomycetes</taxon>
        <taxon>Eurotiomycetidae</taxon>
        <taxon>Eurotiales</taxon>
        <taxon>Aspergillaceae</taxon>
        <taxon>Penicillium</taxon>
    </lineage>
</organism>
<protein>
    <submittedName>
        <fullName evidence="4">Interphotoreceptor retinol-binding</fullName>
    </submittedName>
</protein>
<reference evidence="4" key="1">
    <citation type="submission" date="2022-12" db="EMBL/GenBank/DDBJ databases">
        <authorList>
            <person name="Petersen C."/>
        </authorList>
    </citation>
    <scope>NUCLEOTIDE SEQUENCE</scope>
    <source>
        <strain evidence="4">IBT 35675</strain>
    </source>
</reference>
<proteinExistence type="predicted"/>
<evidence type="ECO:0000256" key="1">
    <source>
        <dbReference type="SAM" id="SignalP"/>
    </source>
</evidence>
<dbReference type="EMBL" id="JAPZBR010000008">
    <property type="protein sequence ID" value="KAJ5342185.1"/>
    <property type="molecule type" value="Genomic_DNA"/>
</dbReference>
<dbReference type="Proteomes" id="UP001148299">
    <property type="component" value="Unassembled WGS sequence"/>
</dbReference>
<gene>
    <name evidence="4" type="ORF">N7541_011309</name>
</gene>
<dbReference type="SUPFAM" id="SSF52096">
    <property type="entry name" value="ClpP/crotonase"/>
    <property type="match status" value="1"/>
</dbReference>
<dbReference type="Pfam" id="PF23658">
    <property type="entry name" value="PDZ_CPAF_rel"/>
    <property type="match status" value="1"/>
</dbReference>
<dbReference type="InterPro" id="IPR005151">
    <property type="entry name" value="Tail-specific_protease"/>
</dbReference>
<accession>A0A9W9UJY1</accession>
<dbReference type="Pfam" id="PF03572">
    <property type="entry name" value="Peptidase_S41"/>
    <property type="match status" value="1"/>
</dbReference>
<sequence>MHPKLLLTTLVALAPVVLADASDTEPCAQVSKLVADANQDNASARVPHDLAHQCLLSMPFDSDRAVKFLNQARKILEFQSTIDILKDPPSGYTMPPTDILGGIDRILAKAKNSSYSSQFEMDLEVTSLIKSAHDGHLSFQLCSQSIFTYHVDMPLVSVSTNGLELPQVYTLSMLPMKPLIATKLTSTDDAKIQKTDPSAVSSLKSINGTEVATYLESYADGQNLQDRDAQYNRVFPAPARSVANTPTSVNGIWASIGDWTDGAVVSLEFANGTKTSTQRAAVPSEKFFSYKNGTHLYDIECLPRELSTASSTSSGAEQASSEVEGLPQTVTSWRNSANSFAGYYSNLTGLQDTAIIFLPTFSSSASEVAELAVDFLQNATAANKKNVLIDLSANPGGYMSIGIDMSRIFFPNSSPYTATRYRAHDAAKYLTKAYSRDNTTDSSNVFAYKQMVRPDQKTDFSSWEELYGPHEILGSSSSSLLANFNYTSTSSDVFPINGYGPVPLKPSKALFSADNIAIITDGDCVSTCAFFVKLMKRQGVRTITFGGRPQKAPMQAVGGVKGGQSLGINYVNGYIAQANGLIADSANSTSPLLTTAEWKAFNESSPSMTASLAWSGNLNLRNEYDPEDDQTPLQFVYEAAECRLFYTLDNYLERETVWQAAAKAMFGGGQCVEGSTKGKGSLDA</sequence>
<name>A0A9W9UJY1_PENBR</name>
<feature type="domain" description="CPAF-like PDZ" evidence="3">
    <location>
        <begin position="152"/>
        <end position="287"/>
    </location>
</feature>
<feature type="domain" description="Tail specific protease" evidence="2">
    <location>
        <begin position="353"/>
        <end position="542"/>
    </location>
</feature>
<keyword evidence="5" id="KW-1185">Reference proteome</keyword>
<dbReference type="PANTHER" id="PTHR37049">
    <property type="entry name" value="PEPTIDASE S41 FAMILY PROTEIN"/>
    <property type="match status" value="1"/>
</dbReference>
<comment type="caution">
    <text evidence="4">The sequence shown here is derived from an EMBL/GenBank/DDBJ whole genome shotgun (WGS) entry which is preliminary data.</text>
</comment>
<feature type="signal peptide" evidence="1">
    <location>
        <begin position="1"/>
        <end position="19"/>
    </location>
</feature>
<dbReference type="InterPro" id="IPR052766">
    <property type="entry name" value="S41A_metabolite_peptidase"/>
</dbReference>
<evidence type="ECO:0000313" key="5">
    <source>
        <dbReference type="Proteomes" id="UP001148299"/>
    </source>
</evidence>
<reference evidence="4" key="2">
    <citation type="journal article" date="2023" name="IMA Fungus">
        <title>Comparative genomic study of the Penicillium genus elucidates a diverse pangenome and 15 lateral gene transfer events.</title>
        <authorList>
            <person name="Petersen C."/>
            <person name="Sorensen T."/>
            <person name="Nielsen M.R."/>
            <person name="Sondergaard T.E."/>
            <person name="Sorensen J.L."/>
            <person name="Fitzpatrick D.A."/>
            <person name="Frisvad J.C."/>
            <person name="Nielsen K.L."/>
        </authorList>
    </citation>
    <scope>NUCLEOTIDE SEQUENCE</scope>
    <source>
        <strain evidence="4">IBT 35675</strain>
    </source>
</reference>
<dbReference type="InterPro" id="IPR056186">
    <property type="entry name" value="PDZ_CPAF-rel"/>
</dbReference>
<evidence type="ECO:0000259" key="3">
    <source>
        <dbReference type="Pfam" id="PF23658"/>
    </source>
</evidence>
<dbReference type="AlphaFoldDB" id="A0A9W9UJY1"/>
<evidence type="ECO:0000259" key="2">
    <source>
        <dbReference type="Pfam" id="PF03572"/>
    </source>
</evidence>